<dbReference type="RefSeq" id="WP_157991881.1">
    <property type="nucleotide sequence ID" value="NZ_LR217698.1"/>
</dbReference>
<proteinExistence type="inferred from homology"/>
<dbReference type="SUPFAM" id="SSF53448">
    <property type="entry name" value="Nucleotide-diphospho-sugar transferases"/>
    <property type="match status" value="1"/>
</dbReference>
<evidence type="ECO:0000256" key="3">
    <source>
        <dbReference type="ARBA" id="ARBA00019048"/>
    </source>
</evidence>
<dbReference type="AlphaFoldDB" id="A0A451CZU4"/>
<evidence type="ECO:0000256" key="6">
    <source>
        <dbReference type="ARBA" id="ARBA00037294"/>
    </source>
</evidence>
<dbReference type="Gene3D" id="3.90.550.10">
    <property type="entry name" value="Spore Coat Polysaccharide Biosynthesis Protein SpsA, Chain A"/>
    <property type="match status" value="1"/>
</dbReference>
<sequence length="302" mass="33681">MSQYSQKTIKAVIPAAGLGTRMLPATKAIPKEMLPLVDKPLIQYIVNECVSSGINDIVLVTNTSKFSIANHFDADLQLITTLEQHIQKQLIKEIYSICPKYINIIQVRQKITKGLGDALSCAWPVIGYNPVVVILPDVILSQHESDLSKDNLANMIEVFHQTGYSQIMVERMTDVTSYGVVDCGGTQLNPGDRTFIVDIIEKPTADKAPSNLIVVGRYVLSKEIWPLLSKTPIGSNNEIQLTDTLAMLIEKEKIEAYHLKGKSYDCGNKLGYMQAFVEFGINHQTLGNDFRTWLKKTIEIIN</sequence>
<keyword evidence="5 8" id="KW-0548">Nucleotidyltransferase</keyword>
<dbReference type="NCBIfam" id="TIGR01099">
    <property type="entry name" value="galU"/>
    <property type="match status" value="1"/>
</dbReference>
<gene>
    <name evidence="10" type="primary">galU</name>
    <name evidence="10" type="ORF">ERCICURT3053_177</name>
</gene>
<evidence type="ECO:0000259" key="9">
    <source>
        <dbReference type="Pfam" id="PF00483"/>
    </source>
</evidence>
<evidence type="ECO:0000256" key="5">
    <source>
        <dbReference type="ARBA" id="ARBA00022695"/>
    </source>
</evidence>
<feature type="domain" description="Nucleotidyl transferase" evidence="9">
    <location>
        <begin position="10"/>
        <end position="276"/>
    </location>
</feature>
<dbReference type="CDD" id="cd02541">
    <property type="entry name" value="UGPase_prokaryotic"/>
    <property type="match status" value="1"/>
</dbReference>
<keyword evidence="4 8" id="KW-0808">Transferase</keyword>
<comment type="function">
    <text evidence="6">May play a role in stationary phase survival.</text>
</comment>
<dbReference type="Pfam" id="PF00483">
    <property type="entry name" value="NTP_transferase"/>
    <property type="match status" value="1"/>
</dbReference>
<accession>A0A451CZU4</accession>
<organism evidence="10 11">
    <name type="scientific">Candidatus Erwinia haradaeae</name>
    <dbReference type="NCBI Taxonomy" id="1922217"/>
    <lineage>
        <taxon>Bacteria</taxon>
        <taxon>Pseudomonadati</taxon>
        <taxon>Pseudomonadota</taxon>
        <taxon>Gammaproteobacteria</taxon>
        <taxon>Enterobacterales</taxon>
        <taxon>Erwiniaceae</taxon>
        <taxon>Erwinia</taxon>
    </lineage>
</organism>
<dbReference type="GO" id="GO:0003983">
    <property type="term" value="F:UTP:glucose-1-phosphate uridylyltransferase activity"/>
    <property type="evidence" value="ECO:0007669"/>
    <property type="project" value="UniProtKB-EC"/>
</dbReference>
<comment type="catalytic activity">
    <reaction evidence="7 8">
        <text>alpha-D-glucose 1-phosphate + UTP + H(+) = UDP-alpha-D-glucose + diphosphate</text>
        <dbReference type="Rhea" id="RHEA:19889"/>
        <dbReference type="ChEBI" id="CHEBI:15378"/>
        <dbReference type="ChEBI" id="CHEBI:33019"/>
        <dbReference type="ChEBI" id="CHEBI:46398"/>
        <dbReference type="ChEBI" id="CHEBI:58601"/>
        <dbReference type="ChEBI" id="CHEBI:58885"/>
        <dbReference type="EC" id="2.7.7.9"/>
    </reaction>
</comment>
<evidence type="ECO:0000256" key="2">
    <source>
        <dbReference type="ARBA" id="ARBA00012415"/>
    </source>
</evidence>
<evidence type="ECO:0000313" key="11">
    <source>
        <dbReference type="Proteomes" id="UP000294364"/>
    </source>
</evidence>
<evidence type="ECO:0000256" key="1">
    <source>
        <dbReference type="ARBA" id="ARBA00006890"/>
    </source>
</evidence>
<evidence type="ECO:0000313" key="10">
    <source>
        <dbReference type="EMBL" id="VFP78552.1"/>
    </source>
</evidence>
<evidence type="ECO:0000256" key="8">
    <source>
        <dbReference type="RuleBase" id="RU361259"/>
    </source>
</evidence>
<evidence type="ECO:0000256" key="7">
    <source>
        <dbReference type="ARBA" id="ARBA00048128"/>
    </source>
</evidence>
<dbReference type="InterPro" id="IPR005771">
    <property type="entry name" value="GalU_uridylyltTrfase_bac/arc"/>
</dbReference>
<dbReference type="PANTHER" id="PTHR43197">
    <property type="entry name" value="UTP--GLUCOSE-1-PHOSPHATE URIDYLYLTRANSFERASE"/>
    <property type="match status" value="1"/>
</dbReference>
<protein>
    <recommendedName>
        <fullName evidence="3 8">UTP--glucose-1-phosphate uridylyltransferase</fullName>
        <ecNumber evidence="2 8">2.7.7.9</ecNumber>
    </recommendedName>
    <alternativeName>
        <fullName evidence="8">UDP-glucose pyrophosphorylase</fullName>
    </alternativeName>
</protein>
<dbReference type="InterPro" id="IPR005835">
    <property type="entry name" value="NTP_transferase_dom"/>
</dbReference>
<dbReference type="InterPro" id="IPR029044">
    <property type="entry name" value="Nucleotide-diphossugar_trans"/>
</dbReference>
<dbReference type="OrthoDB" id="9803306at2"/>
<evidence type="ECO:0000256" key="4">
    <source>
        <dbReference type="ARBA" id="ARBA00022679"/>
    </source>
</evidence>
<dbReference type="Proteomes" id="UP000294364">
    <property type="component" value="Chromosome"/>
</dbReference>
<name>A0A451CZU4_9GAMM</name>
<dbReference type="PANTHER" id="PTHR43197:SF1">
    <property type="entry name" value="UTP--GLUCOSE-1-PHOSPHATE URIDYLYLTRANSFERASE"/>
    <property type="match status" value="1"/>
</dbReference>
<dbReference type="EMBL" id="LR217698">
    <property type="protein sequence ID" value="VFP78552.1"/>
    <property type="molecule type" value="Genomic_DNA"/>
</dbReference>
<dbReference type="EC" id="2.7.7.9" evidence="2 8"/>
<reference evidence="10 11" key="1">
    <citation type="submission" date="2019-02" db="EMBL/GenBank/DDBJ databases">
        <authorList>
            <person name="Manzano-Marin A."/>
            <person name="Manzano-Marin A."/>
        </authorList>
    </citation>
    <scope>NUCLEOTIDE SEQUENCE [LARGE SCALE GENOMIC DNA]</scope>
    <source>
        <strain evidence="10 11">ErCicurtihirsuta</strain>
    </source>
</reference>
<dbReference type="GO" id="GO:0006011">
    <property type="term" value="P:UDP-alpha-D-glucose metabolic process"/>
    <property type="evidence" value="ECO:0007669"/>
    <property type="project" value="InterPro"/>
</dbReference>
<comment type="similarity">
    <text evidence="1 8">Belongs to the UDPGP type 2 family.</text>
</comment>